<accession>A0A0M3IC95</accession>
<protein>
    <submittedName>
        <fullName evidence="2">Uncharacterized protein</fullName>
    </submittedName>
</protein>
<reference evidence="2" key="1">
    <citation type="submission" date="2017-02" db="UniProtKB">
        <authorList>
            <consortium name="WormBaseParasite"/>
        </authorList>
    </citation>
    <scope>IDENTIFICATION</scope>
</reference>
<dbReference type="AlphaFoldDB" id="A0A0M3IC95"/>
<sequence length="73" mass="7914">MRLICSNSEIRNQTLQSAQDPFGEKGLVALAVSTANIQSNLCSVALNLSYAFSTSVKLLSICKKETFLSNEES</sequence>
<name>A0A0M3IC95_ASCLU</name>
<dbReference type="WBParaSite" id="ALUE_0001548201-mRNA-1">
    <property type="protein sequence ID" value="ALUE_0001548201-mRNA-1"/>
    <property type="gene ID" value="ALUE_0001548201"/>
</dbReference>
<evidence type="ECO:0000313" key="1">
    <source>
        <dbReference type="Proteomes" id="UP000036681"/>
    </source>
</evidence>
<organism evidence="1 2">
    <name type="scientific">Ascaris lumbricoides</name>
    <name type="common">Giant roundworm</name>
    <dbReference type="NCBI Taxonomy" id="6252"/>
    <lineage>
        <taxon>Eukaryota</taxon>
        <taxon>Metazoa</taxon>
        <taxon>Ecdysozoa</taxon>
        <taxon>Nematoda</taxon>
        <taxon>Chromadorea</taxon>
        <taxon>Rhabditida</taxon>
        <taxon>Spirurina</taxon>
        <taxon>Ascaridomorpha</taxon>
        <taxon>Ascaridoidea</taxon>
        <taxon>Ascarididae</taxon>
        <taxon>Ascaris</taxon>
    </lineage>
</organism>
<keyword evidence="1" id="KW-1185">Reference proteome</keyword>
<evidence type="ECO:0000313" key="2">
    <source>
        <dbReference type="WBParaSite" id="ALUE_0001548201-mRNA-1"/>
    </source>
</evidence>
<dbReference type="Proteomes" id="UP000036681">
    <property type="component" value="Unplaced"/>
</dbReference>
<proteinExistence type="predicted"/>